<evidence type="ECO:0000313" key="1">
    <source>
        <dbReference type="EMBL" id="NDY82739.1"/>
    </source>
</evidence>
<proteinExistence type="predicted"/>
<dbReference type="InterPro" id="IPR016155">
    <property type="entry name" value="Mopterin_synth/thiamin_S_b"/>
</dbReference>
<dbReference type="EMBL" id="JAAGRN010000003">
    <property type="protein sequence ID" value="NDY82739.1"/>
    <property type="molecule type" value="Genomic_DNA"/>
</dbReference>
<dbReference type="Pfam" id="PF02597">
    <property type="entry name" value="ThiS"/>
    <property type="match status" value="1"/>
</dbReference>
<dbReference type="Gene3D" id="3.10.20.30">
    <property type="match status" value="1"/>
</dbReference>
<protein>
    <submittedName>
        <fullName evidence="1">MoaD/ThiS family protein</fullName>
    </submittedName>
</protein>
<dbReference type="AlphaFoldDB" id="A0A6B2QZZ8"/>
<dbReference type="SUPFAM" id="SSF54285">
    <property type="entry name" value="MoaD/ThiS"/>
    <property type="match status" value="1"/>
</dbReference>
<dbReference type="RefSeq" id="WP_163652449.1">
    <property type="nucleotide sequence ID" value="NZ_JAAGRN010000003.1"/>
</dbReference>
<organism evidence="1">
    <name type="scientific">Sheuella amnicola</name>
    <dbReference type="NCBI Taxonomy" id="2707330"/>
    <lineage>
        <taxon>Bacteria</taxon>
        <taxon>Pseudomonadati</taxon>
        <taxon>Pseudomonadota</taxon>
        <taxon>Betaproteobacteria</taxon>
        <taxon>Burkholderiales</taxon>
        <taxon>Alcaligenaceae</taxon>
        <taxon>Sheuella</taxon>
    </lineage>
</organism>
<reference evidence="1" key="1">
    <citation type="submission" date="2020-02" db="EMBL/GenBank/DDBJ databases">
        <authorList>
            <person name="Chen W.-M."/>
        </authorList>
    </citation>
    <scope>NUCLEOTIDE SEQUENCE</scope>
    <source>
        <strain evidence="1">NBD-18</strain>
    </source>
</reference>
<gene>
    <name evidence="1" type="ORF">G3I67_05780</name>
</gene>
<name>A0A6B2QZZ8_9BURK</name>
<sequence length="86" mass="9562">MQLKVLYFAQLRERFGISEELIDAPEAVIRVRDLIDLLASRGGVWNETFAVGAGAFRVAMNQDMVQMDTPLQNHAEVAIFRPVTGG</sequence>
<comment type="caution">
    <text evidence="1">The sequence shown here is derived from an EMBL/GenBank/DDBJ whole genome shotgun (WGS) entry which is preliminary data.</text>
</comment>
<accession>A0A6B2QZZ8</accession>
<dbReference type="CDD" id="cd00754">
    <property type="entry name" value="Ubl_MoaD"/>
    <property type="match status" value="1"/>
</dbReference>
<dbReference type="InterPro" id="IPR012675">
    <property type="entry name" value="Beta-grasp_dom_sf"/>
</dbReference>
<dbReference type="InterPro" id="IPR003749">
    <property type="entry name" value="ThiS/MoaD-like"/>
</dbReference>